<proteinExistence type="predicted"/>
<dbReference type="AlphaFoldDB" id="A0A8T9SRH2"/>
<keyword evidence="2" id="KW-1185">Reference proteome</keyword>
<protein>
    <submittedName>
        <fullName evidence="1">Uncharacterized protein</fullName>
    </submittedName>
</protein>
<dbReference type="PROSITE" id="PS51257">
    <property type="entry name" value="PROKAR_LIPOPROTEIN"/>
    <property type="match status" value="1"/>
</dbReference>
<organism evidence="1 2">
    <name type="scientific">Hymenobacter aerilatus</name>
    <dbReference type="NCBI Taxonomy" id="2932251"/>
    <lineage>
        <taxon>Bacteria</taxon>
        <taxon>Pseudomonadati</taxon>
        <taxon>Bacteroidota</taxon>
        <taxon>Cytophagia</taxon>
        <taxon>Cytophagales</taxon>
        <taxon>Hymenobacteraceae</taxon>
        <taxon>Hymenobacter</taxon>
    </lineage>
</organism>
<reference evidence="1 2" key="1">
    <citation type="submission" date="2022-04" db="EMBL/GenBank/DDBJ databases">
        <title>Hymenobacter sp. isolated from the air.</title>
        <authorList>
            <person name="Won M."/>
            <person name="Lee C.-M."/>
            <person name="Woen H.-Y."/>
            <person name="Kwon S.-W."/>
        </authorList>
    </citation>
    <scope>NUCLEOTIDE SEQUENCE [LARGE SCALE GENOMIC DNA]</scope>
    <source>
        <strain evidence="2">5413 J-13</strain>
    </source>
</reference>
<dbReference type="EMBL" id="CP095053">
    <property type="protein sequence ID" value="UOR04702.1"/>
    <property type="molecule type" value="Genomic_DNA"/>
</dbReference>
<dbReference type="Proteomes" id="UP000829925">
    <property type="component" value="Chromosome"/>
</dbReference>
<sequence>MRNVFAFLFGAGLWAGATGCGSSAEADSPASGTMMRPAYFPLKEYLDAQAARLTQQQPAVEKRVTLRDSTPETARVPKVDWAQELQVFYQADINKPALRGAYAVDSASLPNGTQRITYTRKPGFDNAVVRLAVVRDASGVRTVDATLQQNNPLFYSEKKLQLQGEAGTLAAYQVRGVQKLVLFDTLRYATNAQVVR</sequence>
<gene>
    <name evidence="1" type="ORF">MUN82_17350</name>
</gene>
<dbReference type="RefSeq" id="WP_245092497.1">
    <property type="nucleotide sequence ID" value="NZ_CP095053.1"/>
</dbReference>
<dbReference type="KEGG" id="haei:MUN82_17350"/>
<name>A0A8T9SRH2_9BACT</name>
<evidence type="ECO:0000313" key="2">
    <source>
        <dbReference type="Proteomes" id="UP000829925"/>
    </source>
</evidence>
<accession>A0A8T9SRH2</accession>
<evidence type="ECO:0000313" key="1">
    <source>
        <dbReference type="EMBL" id="UOR04702.1"/>
    </source>
</evidence>